<dbReference type="PANTHER" id="PTHR28620:SF1">
    <property type="entry name" value="CENP-V_GFA DOMAIN-CONTAINING PROTEIN"/>
    <property type="match status" value="1"/>
</dbReference>
<reference evidence="5" key="1">
    <citation type="submission" date="2023-06" db="EMBL/GenBank/DDBJ databases">
        <title>Genome-scale phylogeny and comparative genomics of the fungal order Sordariales.</title>
        <authorList>
            <consortium name="Lawrence Berkeley National Laboratory"/>
            <person name="Hensen N."/>
            <person name="Bonometti L."/>
            <person name="Westerberg I."/>
            <person name="Brannstrom I.O."/>
            <person name="Guillou S."/>
            <person name="Cros-Aarteil S."/>
            <person name="Calhoun S."/>
            <person name="Haridas S."/>
            <person name="Kuo A."/>
            <person name="Mondo S."/>
            <person name="Pangilinan J."/>
            <person name="Riley R."/>
            <person name="Labutti K."/>
            <person name="Andreopoulos B."/>
            <person name="Lipzen A."/>
            <person name="Chen C."/>
            <person name="Yanf M."/>
            <person name="Daum C."/>
            <person name="Ng V."/>
            <person name="Clum A."/>
            <person name="Steindorff A."/>
            <person name="Ohm R."/>
            <person name="Martin F."/>
            <person name="Silar P."/>
            <person name="Natvig D."/>
            <person name="Lalanne C."/>
            <person name="Gautier V."/>
            <person name="Ament-Velasquez S.L."/>
            <person name="Kruys A."/>
            <person name="Hutchinson M.I."/>
            <person name="Powell A.J."/>
            <person name="Barry K."/>
            <person name="Miller A.N."/>
            <person name="Grigoriev I.V."/>
            <person name="Debuchy R."/>
            <person name="Gladieux P."/>
            <person name="Thoren M.H."/>
            <person name="Johannesson H."/>
        </authorList>
    </citation>
    <scope>NUCLEOTIDE SEQUENCE</scope>
    <source>
        <strain evidence="5">CBS 606.72</strain>
    </source>
</reference>
<name>A0AA40BUR1_9PEZI</name>
<dbReference type="Gene3D" id="2.170.150.70">
    <property type="match status" value="1"/>
</dbReference>
<dbReference type="SUPFAM" id="SSF51316">
    <property type="entry name" value="Mss4-like"/>
    <property type="match status" value="1"/>
</dbReference>
<gene>
    <name evidence="5" type="ORF">B0T14DRAFT_528405</name>
</gene>
<comment type="caution">
    <text evidence="5">The sequence shown here is derived from an EMBL/GenBank/DDBJ whole genome shotgun (WGS) entry which is preliminary data.</text>
</comment>
<dbReference type="AlphaFoldDB" id="A0AA40BUR1"/>
<dbReference type="GO" id="GO:0046872">
    <property type="term" value="F:metal ion binding"/>
    <property type="evidence" value="ECO:0007669"/>
    <property type="project" value="UniProtKB-KW"/>
</dbReference>
<sequence length="152" mass="16726">MSSSPPTKTYTFSCHCALIRFSITGLNPSNPQATKCNCSICLKSGRISISADKNKDFTLLSPASLDEVPSYQFGERRQKHCFCRVCGIHCFAYGSFEWEGKTMNVFSFNVLALDAEPDQGFDLRGLKLGYWDGKGDKYLEGPAEKPAAGGVF</sequence>
<evidence type="ECO:0000256" key="3">
    <source>
        <dbReference type="ARBA" id="ARBA00022833"/>
    </source>
</evidence>
<dbReference type="GO" id="GO:0016846">
    <property type="term" value="F:carbon-sulfur lyase activity"/>
    <property type="evidence" value="ECO:0007669"/>
    <property type="project" value="InterPro"/>
</dbReference>
<proteinExistence type="inferred from homology"/>
<evidence type="ECO:0000313" key="5">
    <source>
        <dbReference type="EMBL" id="KAK0614376.1"/>
    </source>
</evidence>
<evidence type="ECO:0000256" key="1">
    <source>
        <dbReference type="ARBA" id="ARBA00005495"/>
    </source>
</evidence>
<feature type="domain" description="CENP-V/GFA" evidence="4">
    <location>
        <begin position="10"/>
        <end position="132"/>
    </location>
</feature>
<dbReference type="PANTHER" id="PTHR28620">
    <property type="entry name" value="CENTROMERE PROTEIN V"/>
    <property type="match status" value="1"/>
</dbReference>
<keyword evidence="6" id="KW-1185">Reference proteome</keyword>
<organism evidence="5 6">
    <name type="scientific">Immersiella caudata</name>
    <dbReference type="NCBI Taxonomy" id="314043"/>
    <lineage>
        <taxon>Eukaryota</taxon>
        <taxon>Fungi</taxon>
        <taxon>Dikarya</taxon>
        <taxon>Ascomycota</taxon>
        <taxon>Pezizomycotina</taxon>
        <taxon>Sordariomycetes</taxon>
        <taxon>Sordariomycetidae</taxon>
        <taxon>Sordariales</taxon>
        <taxon>Lasiosphaeriaceae</taxon>
        <taxon>Immersiella</taxon>
    </lineage>
</organism>
<dbReference type="PROSITE" id="PS51891">
    <property type="entry name" value="CENP_V_GFA"/>
    <property type="match status" value="1"/>
</dbReference>
<dbReference type="InterPro" id="IPR052355">
    <property type="entry name" value="CENP-V-like"/>
</dbReference>
<dbReference type="Proteomes" id="UP001175000">
    <property type="component" value="Unassembled WGS sequence"/>
</dbReference>
<evidence type="ECO:0000259" key="4">
    <source>
        <dbReference type="PROSITE" id="PS51891"/>
    </source>
</evidence>
<keyword evidence="2" id="KW-0479">Metal-binding</keyword>
<keyword evidence="3" id="KW-0862">Zinc</keyword>
<dbReference type="InterPro" id="IPR011057">
    <property type="entry name" value="Mss4-like_sf"/>
</dbReference>
<evidence type="ECO:0000256" key="2">
    <source>
        <dbReference type="ARBA" id="ARBA00022723"/>
    </source>
</evidence>
<evidence type="ECO:0000313" key="6">
    <source>
        <dbReference type="Proteomes" id="UP001175000"/>
    </source>
</evidence>
<dbReference type="EMBL" id="JAULSU010000006">
    <property type="protein sequence ID" value="KAK0614376.1"/>
    <property type="molecule type" value="Genomic_DNA"/>
</dbReference>
<accession>A0AA40BUR1</accession>
<dbReference type="InterPro" id="IPR006913">
    <property type="entry name" value="CENP-V/GFA"/>
</dbReference>
<dbReference type="Pfam" id="PF04828">
    <property type="entry name" value="GFA"/>
    <property type="match status" value="1"/>
</dbReference>
<comment type="similarity">
    <text evidence="1">Belongs to the Gfa family.</text>
</comment>
<protein>
    <submittedName>
        <fullName evidence="5">Glutathione-dependent formaldehyde-activating</fullName>
    </submittedName>
</protein>